<evidence type="ECO:0000256" key="1">
    <source>
        <dbReference type="ARBA" id="ARBA00022884"/>
    </source>
</evidence>
<keyword evidence="1" id="KW-0694">RNA-binding</keyword>
<dbReference type="Proteomes" id="UP000092462">
    <property type="component" value="Unassembled WGS sequence"/>
</dbReference>
<proteinExistence type="predicted"/>
<dbReference type="SUPFAM" id="SSF54928">
    <property type="entry name" value="RNA-binding domain, RBD"/>
    <property type="match status" value="1"/>
</dbReference>
<dbReference type="EMBL" id="AJVK01032638">
    <property type="status" value="NOT_ANNOTATED_CDS"/>
    <property type="molecule type" value="Genomic_DNA"/>
</dbReference>
<evidence type="ECO:0000313" key="2">
    <source>
        <dbReference type="EnsemblMetazoa" id="PPAI006203-PA"/>
    </source>
</evidence>
<dbReference type="VEuPathDB" id="VectorBase:PPAI006203"/>
<dbReference type="GO" id="GO:0003723">
    <property type="term" value="F:RNA binding"/>
    <property type="evidence" value="ECO:0007669"/>
    <property type="project" value="UniProtKB-KW"/>
</dbReference>
<dbReference type="InterPro" id="IPR051186">
    <property type="entry name" value="RRM_HNRPC/RALY_subfam"/>
</dbReference>
<dbReference type="GO" id="GO:0005634">
    <property type="term" value="C:nucleus"/>
    <property type="evidence" value="ECO:0007669"/>
    <property type="project" value="TreeGrafter"/>
</dbReference>
<sequence>MSVVSNNTNSLDPLSVHSRVFVGNLNTFQCSKTDVEKIFQRYGRLLELQQSQVASTRSLIEKDSANKQTMSR</sequence>
<organism evidence="2 3">
    <name type="scientific">Phlebotomus papatasi</name>
    <name type="common">Sandfly</name>
    <dbReference type="NCBI Taxonomy" id="29031"/>
    <lineage>
        <taxon>Eukaryota</taxon>
        <taxon>Metazoa</taxon>
        <taxon>Ecdysozoa</taxon>
        <taxon>Arthropoda</taxon>
        <taxon>Hexapoda</taxon>
        <taxon>Insecta</taxon>
        <taxon>Pterygota</taxon>
        <taxon>Neoptera</taxon>
        <taxon>Endopterygota</taxon>
        <taxon>Diptera</taxon>
        <taxon>Nematocera</taxon>
        <taxon>Psychodoidea</taxon>
        <taxon>Psychodidae</taxon>
        <taxon>Phlebotomus</taxon>
        <taxon>Phlebotomus</taxon>
    </lineage>
</organism>
<keyword evidence="3" id="KW-1185">Reference proteome</keyword>
<dbReference type="PANTHER" id="PTHR13968">
    <property type="entry name" value="HETEROGENEOUS NUCLEAR RIBONUCLEOPROTEIN"/>
    <property type="match status" value="1"/>
</dbReference>
<dbReference type="EnsemblMetazoa" id="PPAI006203-RA">
    <property type="protein sequence ID" value="PPAI006203-PA"/>
    <property type="gene ID" value="PPAI006203"/>
</dbReference>
<reference evidence="2" key="1">
    <citation type="submission" date="2022-08" db="UniProtKB">
        <authorList>
            <consortium name="EnsemblMetazoa"/>
        </authorList>
    </citation>
    <scope>IDENTIFICATION</scope>
    <source>
        <strain evidence="2">Israel</strain>
    </source>
</reference>
<accession>A0A1B0EX73</accession>
<dbReference type="AlphaFoldDB" id="A0A1B0EX73"/>
<dbReference type="InterPro" id="IPR012677">
    <property type="entry name" value="Nucleotide-bd_a/b_plait_sf"/>
</dbReference>
<name>A0A1B0EX73_PHLPP</name>
<dbReference type="InterPro" id="IPR035979">
    <property type="entry name" value="RBD_domain_sf"/>
</dbReference>
<protein>
    <submittedName>
        <fullName evidence="2">Uncharacterized protein</fullName>
    </submittedName>
</protein>
<dbReference type="VEuPathDB" id="VectorBase:PPAPM1_006379"/>
<evidence type="ECO:0000313" key="3">
    <source>
        <dbReference type="Proteomes" id="UP000092462"/>
    </source>
</evidence>
<dbReference type="PANTHER" id="PTHR13968:SF26">
    <property type="entry name" value="RRM DOMAIN-CONTAINING PROTEIN"/>
    <property type="match status" value="1"/>
</dbReference>
<dbReference type="Gene3D" id="3.30.70.330">
    <property type="match status" value="1"/>
</dbReference>